<organism evidence="2 3">
    <name type="scientific">Atlanticothrix silvestris CENA357</name>
    <dbReference type="NCBI Taxonomy" id="1725252"/>
    <lineage>
        <taxon>Bacteria</taxon>
        <taxon>Bacillati</taxon>
        <taxon>Cyanobacteriota</taxon>
        <taxon>Cyanophyceae</taxon>
        <taxon>Nostocales</taxon>
        <taxon>Nodulariaceae</taxon>
        <taxon>Atlanticothrix</taxon>
        <taxon>Atlanticothrix silvestris</taxon>
    </lineage>
</organism>
<dbReference type="Proteomes" id="UP000599391">
    <property type="component" value="Unassembled WGS sequence"/>
</dbReference>
<keyword evidence="3" id="KW-1185">Reference proteome</keyword>
<dbReference type="AlphaFoldDB" id="A0A8J7L560"/>
<accession>A0A8J7L560</accession>
<gene>
    <name evidence="2" type="ORF">I8751_24810</name>
</gene>
<feature type="region of interest" description="Disordered" evidence="1">
    <location>
        <begin position="46"/>
        <end position="70"/>
    </location>
</feature>
<comment type="caution">
    <text evidence="2">The sequence shown here is derived from an EMBL/GenBank/DDBJ whole genome shotgun (WGS) entry which is preliminary data.</text>
</comment>
<dbReference type="EMBL" id="JAECZB010000095">
    <property type="protein sequence ID" value="MBH8555506.1"/>
    <property type="molecule type" value="Genomic_DNA"/>
</dbReference>
<evidence type="ECO:0000313" key="2">
    <source>
        <dbReference type="EMBL" id="MBH8555506.1"/>
    </source>
</evidence>
<reference evidence="2 3" key="1">
    <citation type="journal article" date="2021" name="Int. J. Syst. Evol. Microbiol.">
        <title>Amazonocrinis nigriterrae gen. nov., sp. nov., Atlanticothrix silvestris gen. nov., sp. nov. and Dendronalium phyllosphericum gen. nov., sp. nov., nostocacean cyanobacteria from Brazilian environments.</title>
        <authorList>
            <person name="Alvarenga D.O."/>
            <person name="Andreote A.P.D."/>
            <person name="Branco L.H.Z."/>
            <person name="Delbaje E."/>
            <person name="Cruz R.B."/>
            <person name="Varani A.M."/>
            <person name="Fiore M.F."/>
        </authorList>
    </citation>
    <scope>NUCLEOTIDE SEQUENCE [LARGE SCALE GENOMIC DNA]</scope>
    <source>
        <strain evidence="2 3">CENA357</strain>
    </source>
</reference>
<evidence type="ECO:0000313" key="3">
    <source>
        <dbReference type="Proteomes" id="UP000599391"/>
    </source>
</evidence>
<sequence>MHLALAIRNRGYTNKVRLRGLIQNQGFQPAQAGFACVAKPLRWAGSPTCSKWRATSSRPGARYQERDERR</sequence>
<feature type="compositionally biased region" description="Polar residues" evidence="1">
    <location>
        <begin position="47"/>
        <end position="58"/>
    </location>
</feature>
<proteinExistence type="predicted"/>
<name>A0A8J7L560_9CYAN</name>
<evidence type="ECO:0000256" key="1">
    <source>
        <dbReference type="SAM" id="MobiDB-lite"/>
    </source>
</evidence>
<protein>
    <submittedName>
        <fullName evidence="2">Uncharacterized protein</fullName>
    </submittedName>
</protein>